<dbReference type="Proteomes" id="UP001172083">
    <property type="component" value="Unassembled WGS sequence"/>
</dbReference>
<accession>A0ABT8L867</accession>
<dbReference type="InterPro" id="IPR046216">
    <property type="entry name" value="DUF6249"/>
</dbReference>
<dbReference type="RefSeq" id="WP_346758262.1">
    <property type="nucleotide sequence ID" value="NZ_JAUJEB010000001.1"/>
</dbReference>
<evidence type="ECO:0000259" key="2">
    <source>
        <dbReference type="Pfam" id="PF19762"/>
    </source>
</evidence>
<feature type="transmembrane region" description="Helical" evidence="1">
    <location>
        <begin position="86"/>
        <end position="107"/>
    </location>
</feature>
<evidence type="ECO:0000313" key="4">
    <source>
        <dbReference type="Proteomes" id="UP001172083"/>
    </source>
</evidence>
<protein>
    <recommendedName>
        <fullName evidence="2">DUF6249 domain-containing protein</fullName>
    </recommendedName>
</protein>
<organism evidence="3 4">
    <name type="scientific">Agaribacillus aureus</name>
    <dbReference type="NCBI Taxonomy" id="3051825"/>
    <lineage>
        <taxon>Bacteria</taxon>
        <taxon>Pseudomonadati</taxon>
        <taxon>Bacteroidota</taxon>
        <taxon>Cytophagia</taxon>
        <taxon>Cytophagales</taxon>
        <taxon>Splendidivirgaceae</taxon>
        <taxon>Agaribacillus</taxon>
    </lineage>
</organism>
<name>A0ABT8L867_9BACT</name>
<gene>
    <name evidence="3" type="ORF">QQ020_12840</name>
</gene>
<proteinExistence type="predicted"/>
<evidence type="ECO:0000313" key="3">
    <source>
        <dbReference type="EMBL" id="MDN5212945.1"/>
    </source>
</evidence>
<dbReference type="Pfam" id="PF19762">
    <property type="entry name" value="DUF6249"/>
    <property type="match status" value="1"/>
</dbReference>
<reference evidence="3" key="1">
    <citation type="submission" date="2023-06" db="EMBL/GenBank/DDBJ databases">
        <title>Genomic of Agaribacillus aureum.</title>
        <authorList>
            <person name="Wang G."/>
        </authorList>
    </citation>
    <scope>NUCLEOTIDE SEQUENCE</scope>
    <source>
        <strain evidence="3">BMA12</strain>
    </source>
</reference>
<keyword evidence="1" id="KW-0812">Transmembrane</keyword>
<keyword evidence="1" id="KW-0472">Membrane</keyword>
<dbReference type="EMBL" id="JAUJEB010000001">
    <property type="protein sequence ID" value="MDN5212945.1"/>
    <property type="molecule type" value="Genomic_DNA"/>
</dbReference>
<sequence length="113" mass="12479">MTLIAFPLIFLTAVILVVSLIYIISTNRSKEKLALIEKGLDPNEYIKDRFFLNAVKVGMTMVGIGLGFLIAVLVDEYLLVDIDNPGIYPAAIFSMAGISLIIYYVVFKSKEAS</sequence>
<keyword evidence="4" id="KW-1185">Reference proteome</keyword>
<comment type="caution">
    <text evidence="3">The sequence shown here is derived from an EMBL/GenBank/DDBJ whole genome shotgun (WGS) entry which is preliminary data.</text>
</comment>
<keyword evidence="1" id="KW-1133">Transmembrane helix</keyword>
<evidence type="ECO:0000256" key="1">
    <source>
        <dbReference type="SAM" id="Phobius"/>
    </source>
</evidence>
<feature type="transmembrane region" description="Helical" evidence="1">
    <location>
        <begin position="6"/>
        <end position="24"/>
    </location>
</feature>
<feature type="transmembrane region" description="Helical" evidence="1">
    <location>
        <begin position="50"/>
        <end position="74"/>
    </location>
</feature>
<feature type="domain" description="DUF6249" evidence="2">
    <location>
        <begin position="4"/>
        <end position="106"/>
    </location>
</feature>